<proteinExistence type="predicted"/>
<keyword evidence="2" id="KW-1185">Reference proteome</keyword>
<evidence type="ECO:0000313" key="2">
    <source>
        <dbReference type="Proteomes" id="UP001207468"/>
    </source>
</evidence>
<dbReference type="EMBL" id="JAGFNK010000160">
    <property type="protein sequence ID" value="KAI9463045.1"/>
    <property type="molecule type" value="Genomic_DNA"/>
</dbReference>
<name>A0ACC0U6C2_9AGAM</name>
<reference evidence="1" key="1">
    <citation type="submission" date="2021-03" db="EMBL/GenBank/DDBJ databases">
        <title>Evolutionary priming and transition to the ectomycorrhizal habit in an iconic lineage of mushroom-forming fungi: is preadaptation a requirement?</title>
        <authorList>
            <consortium name="DOE Joint Genome Institute"/>
            <person name="Looney B.P."/>
            <person name="Miyauchi S."/>
            <person name="Morin E."/>
            <person name="Drula E."/>
            <person name="Courty P.E."/>
            <person name="Chicoki N."/>
            <person name="Fauchery L."/>
            <person name="Kohler A."/>
            <person name="Kuo A."/>
            <person name="LaButti K."/>
            <person name="Pangilinan J."/>
            <person name="Lipzen A."/>
            <person name="Riley R."/>
            <person name="Andreopoulos W."/>
            <person name="He G."/>
            <person name="Johnson J."/>
            <person name="Barry K.W."/>
            <person name="Grigoriev I.V."/>
            <person name="Nagy L."/>
            <person name="Hibbett D."/>
            <person name="Henrissat B."/>
            <person name="Matheny P.B."/>
            <person name="Labbe J."/>
            <person name="Martin A.F."/>
        </authorList>
    </citation>
    <scope>NUCLEOTIDE SEQUENCE</scope>
    <source>
        <strain evidence="1">BPL698</strain>
    </source>
</reference>
<gene>
    <name evidence="1" type="ORF">F5148DRAFT_1286176</name>
</gene>
<organism evidence="1 2">
    <name type="scientific">Russula earlei</name>
    <dbReference type="NCBI Taxonomy" id="71964"/>
    <lineage>
        <taxon>Eukaryota</taxon>
        <taxon>Fungi</taxon>
        <taxon>Dikarya</taxon>
        <taxon>Basidiomycota</taxon>
        <taxon>Agaricomycotina</taxon>
        <taxon>Agaricomycetes</taxon>
        <taxon>Russulales</taxon>
        <taxon>Russulaceae</taxon>
        <taxon>Russula</taxon>
    </lineage>
</organism>
<protein>
    <submittedName>
        <fullName evidence="1">Uncharacterized protein</fullName>
    </submittedName>
</protein>
<sequence>MKPILLFISCLLSAVCVFSQSTSLQWTREEKLPSSDIFTLFYYRDTLYAGGSDKIYIGRYGGQTWDSTAIVLPNLYSIDAITEFNNELYAASYSTGVFKSNDVGKHWQNITGGLFPYVSKFYEWKGNLYAATLGEGIYKLDSATHNTWTAFNNGVSLLSYNLYTITGNSNTLLAAGGANGNYLRLPASSTQWEEDLLEGTLRPGLWTYDATNSNDSFFVASSDGRGYVFMSTDDAHNWQNIGTFPSSGFLSLLNSQQAILLARYYFNGINNIEFYYRYKNLKSPWVSFSIVQNYDFAVAITGDRLWYGGGGGLYYMPLSNLPGITPVNNTDSLFLAGPVYPNPAAGQCHIDITLPGPQQLNADLYDAAGKHISIIADHQTLHNGNTTLNIDLQQLAAGMYFLHLMINGQSFTKKIIHIPG</sequence>
<accession>A0ACC0U6C2</accession>
<dbReference type="Proteomes" id="UP001207468">
    <property type="component" value="Unassembled WGS sequence"/>
</dbReference>
<evidence type="ECO:0000313" key="1">
    <source>
        <dbReference type="EMBL" id="KAI9463045.1"/>
    </source>
</evidence>
<comment type="caution">
    <text evidence="1">The sequence shown here is derived from an EMBL/GenBank/DDBJ whole genome shotgun (WGS) entry which is preliminary data.</text>
</comment>